<dbReference type="Pfam" id="PF13561">
    <property type="entry name" value="adh_short_C2"/>
    <property type="match status" value="1"/>
</dbReference>
<gene>
    <name evidence="1" type="ORF">MNEG_11754</name>
</gene>
<accession>A0A0D2M4L3</accession>
<sequence>VINEVMLADQPTKQFVKPEDLAAMVVHLCGPHSGSITGACISVDGGWTAR</sequence>
<evidence type="ECO:0000313" key="2">
    <source>
        <dbReference type="Proteomes" id="UP000054498"/>
    </source>
</evidence>
<proteinExistence type="predicted"/>
<dbReference type="InterPro" id="IPR036291">
    <property type="entry name" value="NAD(P)-bd_dom_sf"/>
</dbReference>
<dbReference type="AlphaFoldDB" id="A0A0D2M4L3"/>
<dbReference type="KEGG" id="mng:MNEG_11754"/>
<evidence type="ECO:0000313" key="1">
    <source>
        <dbReference type="EMBL" id="KIY96206.1"/>
    </source>
</evidence>
<dbReference type="SUPFAM" id="SSF51735">
    <property type="entry name" value="NAD(P)-binding Rossmann-fold domains"/>
    <property type="match status" value="1"/>
</dbReference>
<dbReference type="GeneID" id="25729048"/>
<dbReference type="EMBL" id="KK103110">
    <property type="protein sequence ID" value="KIY96206.1"/>
    <property type="molecule type" value="Genomic_DNA"/>
</dbReference>
<feature type="non-terminal residue" evidence="1">
    <location>
        <position position="1"/>
    </location>
</feature>
<reference evidence="1 2" key="1">
    <citation type="journal article" date="2013" name="BMC Genomics">
        <title>Reconstruction of the lipid metabolism for the microalga Monoraphidium neglectum from its genome sequence reveals characteristics suitable for biofuel production.</title>
        <authorList>
            <person name="Bogen C."/>
            <person name="Al-Dilaimi A."/>
            <person name="Albersmeier A."/>
            <person name="Wichmann J."/>
            <person name="Grundmann M."/>
            <person name="Rupp O."/>
            <person name="Lauersen K.J."/>
            <person name="Blifernez-Klassen O."/>
            <person name="Kalinowski J."/>
            <person name="Goesmann A."/>
            <person name="Mussgnug J.H."/>
            <person name="Kruse O."/>
        </authorList>
    </citation>
    <scope>NUCLEOTIDE SEQUENCE [LARGE SCALE GENOMIC DNA]</scope>
    <source>
        <strain evidence="1 2">SAG 48.87</strain>
    </source>
</reference>
<dbReference type="RefSeq" id="XP_013895226.1">
    <property type="nucleotide sequence ID" value="XM_014039772.1"/>
</dbReference>
<dbReference type="InterPro" id="IPR002347">
    <property type="entry name" value="SDR_fam"/>
</dbReference>
<dbReference type="Proteomes" id="UP000054498">
    <property type="component" value="Unassembled WGS sequence"/>
</dbReference>
<protein>
    <recommendedName>
        <fullName evidence="3">3-hydroxybutyrate dehydrogenase</fullName>
    </recommendedName>
</protein>
<evidence type="ECO:0008006" key="3">
    <source>
        <dbReference type="Google" id="ProtNLM"/>
    </source>
</evidence>
<dbReference type="OrthoDB" id="417891at2759"/>
<name>A0A0D2M4L3_9CHLO</name>
<organism evidence="1 2">
    <name type="scientific">Monoraphidium neglectum</name>
    <dbReference type="NCBI Taxonomy" id="145388"/>
    <lineage>
        <taxon>Eukaryota</taxon>
        <taxon>Viridiplantae</taxon>
        <taxon>Chlorophyta</taxon>
        <taxon>core chlorophytes</taxon>
        <taxon>Chlorophyceae</taxon>
        <taxon>CS clade</taxon>
        <taxon>Sphaeropleales</taxon>
        <taxon>Selenastraceae</taxon>
        <taxon>Monoraphidium</taxon>
    </lineage>
</organism>
<dbReference type="STRING" id="145388.A0A0D2M4L3"/>
<dbReference type="Gene3D" id="3.40.50.720">
    <property type="entry name" value="NAD(P)-binding Rossmann-like Domain"/>
    <property type="match status" value="1"/>
</dbReference>
<keyword evidence="2" id="KW-1185">Reference proteome</keyword>